<dbReference type="RefSeq" id="WP_345738560.1">
    <property type="nucleotide sequence ID" value="NZ_BAABIA010000011.1"/>
</dbReference>
<evidence type="ECO:0000313" key="2">
    <source>
        <dbReference type="Proteomes" id="UP001499852"/>
    </source>
</evidence>
<dbReference type="SUPFAM" id="SSF46955">
    <property type="entry name" value="Putative DNA-binding domain"/>
    <property type="match status" value="1"/>
</dbReference>
<dbReference type="Proteomes" id="UP001499852">
    <property type="component" value="Unassembled WGS sequence"/>
</dbReference>
<sequence length="69" mass="7619">MNPTPNPPSPLLKKKPLAVLLGVSSRTIDNWVAQRIIPYLATSPRMHLFDVDAVRAALNARFGVEAREP</sequence>
<dbReference type="InterPro" id="IPR036388">
    <property type="entry name" value="WH-like_DNA-bd_sf"/>
</dbReference>
<name>A0ABP9PKG2_9BACT</name>
<dbReference type="InterPro" id="IPR009061">
    <property type="entry name" value="DNA-bd_dom_put_sf"/>
</dbReference>
<dbReference type="EMBL" id="BAABIA010000011">
    <property type="protein sequence ID" value="GAA5148147.1"/>
    <property type="molecule type" value="Genomic_DNA"/>
</dbReference>
<protein>
    <submittedName>
        <fullName evidence="1">Uncharacterized protein</fullName>
    </submittedName>
</protein>
<evidence type="ECO:0000313" key="1">
    <source>
        <dbReference type="EMBL" id="GAA5148147.1"/>
    </source>
</evidence>
<comment type="caution">
    <text evidence="1">The sequence shown here is derived from an EMBL/GenBank/DDBJ whole genome shotgun (WGS) entry which is preliminary data.</text>
</comment>
<proteinExistence type="predicted"/>
<dbReference type="Gene3D" id="1.10.10.10">
    <property type="entry name" value="Winged helix-like DNA-binding domain superfamily/Winged helix DNA-binding domain"/>
    <property type="match status" value="1"/>
</dbReference>
<organism evidence="1 2">
    <name type="scientific">Prosthecobacter algae</name>
    <dbReference type="NCBI Taxonomy" id="1144682"/>
    <lineage>
        <taxon>Bacteria</taxon>
        <taxon>Pseudomonadati</taxon>
        <taxon>Verrucomicrobiota</taxon>
        <taxon>Verrucomicrobiia</taxon>
        <taxon>Verrucomicrobiales</taxon>
        <taxon>Verrucomicrobiaceae</taxon>
        <taxon>Prosthecobacter</taxon>
    </lineage>
</organism>
<reference evidence="2" key="1">
    <citation type="journal article" date="2019" name="Int. J. Syst. Evol. Microbiol.">
        <title>The Global Catalogue of Microorganisms (GCM) 10K type strain sequencing project: providing services to taxonomists for standard genome sequencing and annotation.</title>
        <authorList>
            <consortium name="The Broad Institute Genomics Platform"/>
            <consortium name="The Broad Institute Genome Sequencing Center for Infectious Disease"/>
            <person name="Wu L."/>
            <person name="Ma J."/>
        </authorList>
    </citation>
    <scope>NUCLEOTIDE SEQUENCE [LARGE SCALE GENOMIC DNA]</scope>
    <source>
        <strain evidence="2">JCM 18053</strain>
    </source>
</reference>
<keyword evidence="2" id="KW-1185">Reference proteome</keyword>
<gene>
    <name evidence="1" type="ORF">GCM10023213_43860</name>
</gene>
<accession>A0ABP9PKG2</accession>